<comment type="caution">
    <text evidence="1">The sequence shown here is derived from an EMBL/GenBank/DDBJ whole genome shotgun (WGS) entry which is preliminary data.</text>
</comment>
<dbReference type="Pfam" id="PF20181">
    <property type="entry name" value="DUF6544"/>
    <property type="match status" value="1"/>
</dbReference>
<dbReference type="OrthoDB" id="9786534at2"/>
<proteinExistence type="predicted"/>
<organism evidence="1 2">
    <name type="scientific">Desulfuribacillus alkaliarsenatis</name>
    <dbReference type="NCBI Taxonomy" id="766136"/>
    <lineage>
        <taxon>Bacteria</taxon>
        <taxon>Bacillati</taxon>
        <taxon>Bacillota</taxon>
        <taxon>Desulfuribacillia</taxon>
        <taxon>Desulfuribacillales</taxon>
        <taxon>Desulfuribacillaceae</taxon>
        <taxon>Desulfuribacillus</taxon>
    </lineage>
</organism>
<sequence>MLKVFEEERQEEIARLKDNTTESFFTKETIADLPDPIKKYMHATGYINKPIMYNADVVWKESYIKLQPDKDWSQLETRQFNSINPIVRIAYMKFLTMPVTGRDIYRDGIGEMKGKLFNFIPIINGKGKEVSQSSLITVFCEFLFIPSYILGDYVTWETVDKNTVKARLINNGFDVTGLFHFDDEGLFTRFETNDRYYGYGKKSKKVKFSAIVDSYQVVDDIKIPLDVRIVWHSEEGDYEYYKGTIEKIVFNVNQ</sequence>
<dbReference type="AlphaFoldDB" id="A0A1E5FYM2"/>
<protein>
    <submittedName>
        <fullName evidence="1">Uncharacterized protein</fullName>
    </submittedName>
</protein>
<dbReference type="RefSeq" id="WP_069644240.1">
    <property type="nucleotide sequence ID" value="NZ_MIJE01000035.1"/>
</dbReference>
<evidence type="ECO:0000313" key="1">
    <source>
        <dbReference type="EMBL" id="OEF95674.1"/>
    </source>
</evidence>
<evidence type="ECO:0000313" key="2">
    <source>
        <dbReference type="Proteomes" id="UP000094296"/>
    </source>
</evidence>
<name>A0A1E5FYM2_9FIRM</name>
<dbReference type="InterPro" id="IPR046674">
    <property type="entry name" value="DUF6544"/>
</dbReference>
<gene>
    <name evidence="1" type="ORF">BHF68_11240</name>
</gene>
<keyword evidence="2" id="KW-1185">Reference proteome</keyword>
<accession>A0A1E5FYM2</accession>
<dbReference type="EMBL" id="MIJE01000035">
    <property type="protein sequence ID" value="OEF95674.1"/>
    <property type="molecule type" value="Genomic_DNA"/>
</dbReference>
<reference evidence="1 2" key="1">
    <citation type="submission" date="2016-09" db="EMBL/GenBank/DDBJ databases">
        <title>Draft genome sequence for the type strain of Desulfuribacillus alkaliarsenatis AHT28, an obligately anaerobic, sulfidogenic bacterium isolated from Russian soda lake sediments.</title>
        <authorList>
            <person name="Abin C.A."/>
            <person name="Hollibaugh J.T."/>
        </authorList>
    </citation>
    <scope>NUCLEOTIDE SEQUENCE [LARGE SCALE GENOMIC DNA]</scope>
    <source>
        <strain evidence="1 2">AHT28</strain>
    </source>
</reference>
<dbReference type="STRING" id="766136.BHF68_11240"/>
<dbReference type="Proteomes" id="UP000094296">
    <property type="component" value="Unassembled WGS sequence"/>
</dbReference>